<dbReference type="InterPro" id="IPR003439">
    <property type="entry name" value="ABC_transporter-like_ATP-bd"/>
</dbReference>
<evidence type="ECO:0000256" key="3">
    <source>
        <dbReference type="ARBA" id="ARBA00022741"/>
    </source>
</evidence>
<feature type="transmembrane region" description="Helical" evidence="7">
    <location>
        <begin position="50"/>
        <end position="67"/>
    </location>
</feature>
<dbReference type="InterPro" id="IPR036640">
    <property type="entry name" value="ABC1_TM_sf"/>
</dbReference>
<dbReference type="SUPFAM" id="SSF90123">
    <property type="entry name" value="ABC transporter transmembrane region"/>
    <property type="match status" value="2"/>
</dbReference>
<dbReference type="InterPro" id="IPR027417">
    <property type="entry name" value="P-loop_NTPase"/>
</dbReference>
<feature type="transmembrane region" description="Helical" evidence="7">
    <location>
        <begin position="116"/>
        <end position="136"/>
    </location>
</feature>
<evidence type="ECO:0000313" key="10">
    <source>
        <dbReference type="EMBL" id="PWB96692.1"/>
    </source>
</evidence>
<feature type="transmembrane region" description="Helical" evidence="7">
    <location>
        <begin position="790"/>
        <end position="814"/>
    </location>
</feature>
<dbReference type="Gene3D" id="3.40.50.300">
    <property type="entry name" value="P-loop containing nucleotide triphosphate hydrolases"/>
    <property type="match status" value="2"/>
</dbReference>
<dbReference type="GO" id="GO:0034775">
    <property type="term" value="P:glutathione transmembrane transport"/>
    <property type="evidence" value="ECO:0007669"/>
    <property type="project" value="InterPro"/>
</dbReference>
<dbReference type="GO" id="GO:0140359">
    <property type="term" value="F:ABC-type transporter activity"/>
    <property type="evidence" value="ECO:0007669"/>
    <property type="project" value="InterPro"/>
</dbReference>
<comment type="caution">
    <text evidence="10">The sequence shown here is derived from an EMBL/GenBank/DDBJ whole genome shotgun (WGS) entry which is preliminary data.</text>
</comment>
<dbReference type="GO" id="GO:0005886">
    <property type="term" value="C:plasma membrane"/>
    <property type="evidence" value="ECO:0007669"/>
    <property type="project" value="UniProtKB-SubCell"/>
</dbReference>
<dbReference type="PANTHER" id="PTHR24221">
    <property type="entry name" value="ATP-BINDING CASSETTE SUB-FAMILY B"/>
    <property type="match status" value="1"/>
</dbReference>
<feature type="transmembrane region" description="Helical" evidence="7">
    <location>
        <begin position="682"/>
        <end position="705"/>
    </location>
</feature>
<feature type="transmembrane region" description="Helical" evidence="7">
    <location>
        <begin position="143"/>
        <end position="163"/>
    </location>
</feature>
<gene>
    <name evidence="10" type="ORF">DF220_01695</name>
</gene>
<evidence type="ECO:0000259" key="8">
    <source>
        <dbReference type="PROSITE" id="PS50893"/>
    </source>
</evidence>
<protein>
    <submittedName>
        <fullName evidence="10">ABC transporter ATP-binding protein</fullName>
    </submittedName>
</protein>
<dbReference type="GO" id="GO:0005524">
    <property type="term" value="F:ATP binding"/>
    <property type="evidence" value="ECO:0007669"/>
    <property type="project" value="UniProtKB-KW"/>
</dbReference>
<dbReference type="Pfam" id="PF00664">
    <property type="entry name" value="ABC_membrane"/>
    <property type="match status" value="1"/>
</dbReference>
<evidence type="ECO:0000256" key="5">
    <source>
        <dbReference type="ARBA" id="ARBA00022989"/>
    </source>
</evidence>
<dbReference type="NCBIfam" id="TIGR02857">
    <property type="entry name" value="CydD"/>
    <property type="match status" value="1"/>
</dbReference>
<comment type="subcellular location">
    <subcellularLocation>
        <location evidence="1">Cell membrane</location>
        <topology evidence="1">Multi-pass membrane protein</topology>
    </subcellularLocation>
</comment>
<feature type="transmembrane region" description="Helical" evidence="7">
    <location>
        <begin position="12"/>
        <end position="38"/>
    </location>
</feature>
<dbReference type="NCBIfam" id="TIGR02868">
    <property type="entry name" value="CydC"/>
    <property type="match status" value="1"/>
</dbReference>
<dbReference type="GO" id="GO:0034040">
    <property type="term" value="F:ATPase-coupled lipid transmembrane transporter activity"/>
    <property type="evidence" value="ECO:0007669"/>
    <property type="project" value="TreeGrafter"/>
</dbReference>
<dbReference type="Gene3D" id="1.20.1560.10">
    <property type="entry name" value="ABC transporter type 1, transmembrane domain"/>
    <property type="match status" value="2"/>
</dbReference>
<keyword evidence="2 7" id="KW-0812">Transmembrane</keyword>
<dbReference type="InterPro" id="IPR003593">
    <property type="entry name" value="AAA+_ATPase"/>
</dbReference>
<dbReference type="CDD" id="cd18584">
    <property type="entry name" value="ABC_6TM_AarD_CydD"/>
    <property type="match status" value="1"/>
</dbReference>
<dbReference type="Proteomes" id="UP000244978">
    <property type="component" value="Unassembled WGS sequence"/>
</dbReference>
<sequence>MAGLGALERPVLYLLGLASALKAASLIGVATALSVGIVSAIDGDDRWRDAVVWGLVSAAARALVTWAQRVISTRAALGVKERLRSDMAEHLVTSGGARVGSQSTLATLGLDELDKYYTVFLPALINAACIPLLIGARILFADWVSALIIVLTVPLIPVFMVLIGQHTEDRVEVATTQLGRLSDHLVELVRGLPVLVGLGRAREQVAALSSLSERFRATTMQTLKVAFLSSLALELIATISVAIVAVFIGFRLVGGDMSLELGLLALLLAPECYAPLRDVGTAFHSSQDGQEALRRVRNTLDTPAPRTIADGGGGPLTVSGLTLRYPGRAEDAVGGVSFVARTGTITVLDGESGSGKSTVLGTIAGAIAAGPGVDVQGTITGVDPDRIAWLPQHPHTVAASVRDELRFYAGIDTDAPSADATAESRVDDVLAVLGLSRVAMSDPARLSPGELRRLAFGRVLLRAAGGADLILLDEPTAHLDARSAQTVTGLIRSLADGRTVVLASHDADVREIADHTVVLGASRTNEALSDLVEQQEAEPLPAIDAAESELAPTRSALAELTLFLAPVRWKMLLAVLLGVASSAFAISLTAVSAWLIVRASEQPPIMYLLVAIVGVRFFGLGRAVLRYCERLVSHDAIFAALGAMRTRLWVGLADLGTTHRALLTGSTALDRLVRDADRVRDLVLRVVTPVLVGVLITAAAVIVLASIEPRALPLLITLAVAVLIVAPVVALAADRSAAKSEDRFRSQVLREFSATLAAASDLRVNGLAARAVDRLRRSDAAAGVQSRRSAWALGLASAIVVAACGSASVVMLAVSAEAVSSGRLEGALSAVLVLTPLGLIEPLLEFVGGVQLWPTLRAQLRRESALTSSADRAPGDESPSGERVTRLELHDVTARWPGAAHPVCAPVSARVDQGEWLVITGPSGSGKSTLLTLLLGYLTPNSGRYLLNGVDAADFDTSLRSHIAWCPQEGHLFDSTLRGNLLIARPRDDAPDDSEMTDALRRVGLHELLNTLPLGLDTPIGSEGALLSGGERQRVAIARTLLTRAEVILLDEPTAHLDLASSREMMADLRRGLADRITVLVTHHTVGIVPSDAVLRLVPAEEVSAPSRNVGAAA</sequence>
<evidence type="ECO:0000256" key="6">
    <source>
        <dbReference type="ARBA" id="ARBA00023136"/>
    </source>
</evidence>
<dbReference type="PROSITE" id="PS50893">
    <property type="entry name" value="ABC_TRANSPORTER_2"/>
    <property type="match status" value="2"/>
</dbReference>
<dbReference type="AlphaFoldDB" id="A0A2U1SYL5"/>
<dbReference type="PANTHER" id="PTHR24221:SF654">
    <property type="entry name" value="ATP-BINDING CASSETTE SUB-FAMILY B MEMBER 6"/>
    <property type="match status" value="1"/>
</dbReference>
<dbReference type="InterPro" id="IPR017871">
    <property type="entry name" value="ABC_transporter-like_CS"/>
</dbReference>
<keyword evidence="6 7" id="KW-0472">Membrane</keyword>
<feature type="domain" description="ABC transporter" evidence="8">
    <location>
        <begin position="887"/>
        <end position="1113"/>
    </location>
</feature>
<feature type="domain" description="ABC transmembrane type-1" evidence="9">
    <location>
        <begin position="572"/>
        <end position="855"/>
    </location>
</feature>
<keyword evidence="11" id="KW-1185">Reference proteome</keyword>
<evidence type="ECO:0000256" key="2">
    <source>
        <dbReference type="ARBA" id="ARBA00022692"/>
    </source>
</evidence>
<dbReference type="GO" id="GO:0042883">
    <property type="term" value="P:cysteine transport"/>
    <property type="evidence" value="ECO:0007669"/>
    <property type="project" value="InterPro"/>
</dbReference>
<dbReference type="EMBL" id="QEEX01000001">
    <property type="protein sequence ID" value="PWB96692.1"/>
    <property type="molecule type" value="Genomic_DNA"/>
</dbReference>
<keyword evidence="4 10" id="KW-0067">ATP-binding</keyword>
<evidence type="ECO:0000256" key="7">
    <source>
        <dbReference type="SAM" id="Phobius"/>
    </source>
</evidence>
<keyword evidence="3" id="KW-0547">Nucleotide-binding</keyword>
<dbReference type="SMART" id="SM00382">
    <property type="entry name" value="AAA"/>
    <property type="match status" value="2"/>
</dbReference>
<reference evidence="11" key="1">
    <citation type="submission" date="2018-04" db="EMBL/GenBank/DDBJ databases">
        <authorList>
            <person name="Liu S."/>
            <person name="Wang Z."/>
            <person name="Li J."/>
        </authorList>
    </citation>
    <scope>NUCLEOTIDE SEQUENCE [LARGE SCALE GENOMIC DNA]</scope>
    <source>
        <strain evidence="11">S1194</strain>
    </source>
</reference>
<dbReference type="GO" id="GO:0045454">
    <property type="term" value="P:cell redox homeostasis"/>
    <property type="evidence" value="ECO:0007669"/>
    <property type="project" value="InterPro"/>
</dbReference>
<dbReference type="InterPro" id="IPR039421">
    <property type="entry name" value="Type_1_exporter"/>
</dbReference>
<feature type="transmembrane region" description="Helical" evidence="7">
    <location>
        <begin position="572"/>
        <end position="599"/>
    </location>
</feature>
<feature type="domain" description="ABC transmembrane type-1" evidence="9">
    <location>
        <begin position="14"/>
        <end position="288"/>
    </location>
</feature>
<keyword evidence="5 7" id="KW-1133">Transmembrane helix</keyword>
<feature type="transmembrane region" description="Helical" evidence="7">
    <location>
        <begin position="225"/>
        <end position="250"/>
    </location>
</feature>
<evidence type="ECO:0000256" key="4">
    <source>
        <dbReference type="ARBA" id="ARBA00022840"/>
    </source>
</evidence>
<proteinExistence type="predicted"/>
<dbReference type="GO" id="GO:0016887">
    <property type="term" value="F:ATP hydrolysis activity"/>
    <property type="evidence" value="ECO:0007669"/>
    <property type="project" value="InterPro"/>
</dbReference>
<dbReference type="InterPro" id="IPR014216">
    <property type="entry name" value="ABC_transptr_CydD"/>
</dbReference>
<evidence type="ECO:0000313" key="11">
    <source>
        <dbReference type="Proteomes" id="UP000244978"/>
    </source>
</evidence>
<feature type="domain" description="ABC transporter" evidence="8">
    <location>
        <begin position="316"/>
        <end position="546"/>
    </location>
</feature>
<organism evidence="10 11">
    <name type="scientific">Homoserinimonas hongtaonis</name>
    <dbReference type="NCBI Taxonomy" id="2079791"/>
    <lineage>
        <taxon>Bacteria</taxon>
        <taxon>Bacillati</taxon>
        <taxon>Actinomycetota</taxon>
        <taxon>Actinomycetes</taxon>
        <taxon>Micrococcales</taxon>
        <taxon>Microbacteriaceae</taxon>
        <taxon>Homoserinimonas</taxon>
    </lineage>
</organism>
<evidence type="ECO:0000256" key="1">
    <source>
        <dbReference type="ARBA" id="ARBA00004651"/>
    </source>
</evidence>
<name>A0A2U1SYL5_9MICO</name>
<evidence type="ECO:0000259" key="9">
    <source>
        <dbReference type="PROSITE" id="PS50929"/>
    </source>
</evidence>
<accession>A0A2U1SYL5</accession>
<dbReference type="InterPro" id="IPR014223">
    <property type="entry name" value="ABC_CydC/D"/>
</dbReference>
<feature type="transmembrane region" description="Helical" evidence="7">
    <location>
        <begin position="711"/>
        <end position="733"/>
    </location>
</feature>
<dbReference type="PROSITE" id="PS50929">
    <property type="entry name" value="ABC_TM1F"/>
    <property type="match status" value="2"/>
</dbReference>
<dbReference type="SUPFAM" id="SSF52540">
    <property type="entry name" value="P-loop containing nucleoside triphosphate hydrolases"/>
    <property type="match status" value="2"/>
</dbReference>
<dbReference type="PROSITE" id="PS00211">
    <property type="entry name" value="ABC_TRANSPORTER_1"/>
    <property type="match status" value="2"/>
</dbReference>
<dbReference type="InterPro" id="IPR011527">
    <property type="entry name" value="ABC1_TM_dom"/>
</dbReference>
<dbReference type="Pfam" id="PF00005">
    <property type="entry name" value="ABC_tran"/>
    <property type="match status" value="2"/>
</dbReference>